<feature type="domain" description="Core-binding (CB)" evidence="11">
    <location>
        <begin position="1"/>
        <end position="86"/>
    </location>
</feature>
<evidence type="ECO:0000313" key="12">
    <source>
        <dbReference type="EMBL" id="AIC91729.1"/>
    </source>
</evidence>
<keyword evidence="13" id="KW-1185">Reference proteome</keyword>
<dbReference type="SUPFAM" id="SSF56349">
    <property type="entry name" value="DNA breaking-rejoining enzymes"/>
    <property type="match status" value="1"/>
</dbReference>
<dbReference type="EMBL" id="CP006018">
    <property type="protein sequence ID" value="AIC91729.1"/>
    <property type="molecule type" value="Genomic_DNA"/>
</dbReference>
<dbReference type="InterPro" id="IPR013762">
    <property type="entry name" value="Integrase-like_cat_sf"/>
</dbReference>
<dbReference type="Pfam" id="PF00589">
    <property type="entry name" value="Phage_integrase"/>
    <property type="match status" value="1"/>
</dbReference>
<evidence type="ECO:0000256" key="3">
    <source>
        <dbReference type="ARBA" id="ARBA00022618"/>
    </source>
</evidence>
<comment type="subcellular location">
    <subcellularLocation>
        <location evidence="1 9">Cytoplasm</location>
    </subcellularLocation>
</comment>
<reference evidence="12 13" key="1">
    <citation type="journal article" date="2014" name="Appl. Environ. Microbiol.">
        <title>Genomic encyclopedia of type strains of the genus Bifidobacterium.</title>
        <authorList>
            <person name="Milani C."/>
            <person name="Lugli G.A."/>
            <person name="Duranti S."/>
            <person name="Turroni F."/>
            <person name="Bottacini F."/>
            <person name="Mangifesta M."/>
            <person name="Sanchez B."/>
            <person name="Viappiani A."/>
            <person name="Mancabelli L."/>
            <person name="Taminiau B."/>
            <person name="Delcenserie V."/>
            <person name="Barrangou R."/>
            <person name="Margolles A."/>
            <person name="van Sinderen D."/>
            <person name="Ventura M."/>
        </authorList>
    </citation>
    <scope>NUCLEOTIDE SEQUENCE [LARGE SCALE GENOMIC DNA]</scope>
    <source>
        <strain evidence="12 13">LMG 11587</strain>
    </source>
</reference>
<evidence type="ECO:0000313" key="13">
    <source>
        <dbReference type="Proteomes" id="UP000028569"/>
    </source>
</evidence>
<evidence type="ECO:0000256" key="9">
    <source>
        <dbReference type="HAMAP-Rule" id="MF_01808"/>
    </source>
</evidence>
<evidence type="ECO:0000256" key="4">
    <source>
        <dbReference type="ARBA" id="ARBA00022829"/>
    </source>
</evidence>
<evidence type="ECO:0000256" key="8">
    <source>
        <dbReference type="ARBA" id="ARBA00023306"/>
    </source>
</evidence>
<dbReference type="RefSeq" id="WP_033489875.1">
    <property type="nucleotide sequence ID" value="NZ_CP006018.1"/>
</dbReference>
<keyword evidence="7 9" id="KW-0233">DNA recombination</keyword>
<gene>
    <name evidence="9" type="primary">xerC</name>
    <name evidence="12" type="ORF">BINDI_0448</name>
</gene>
<dbReference type="InterPro" id="IPR010998">
    <property type="entry name" value="Integrase_recombinase_N"/>
</dbReference>
<dbReference type="PROSITE" id="PS51898">
    <property type="entry name" value="TYR_RECOMBINASE"/>
    <property type="match status" value="1"/>
</dbReference>
<dbReference type="PANTHER" id="PTHR30349:SF77">
    <property type="entry name" value="TYROSINE RECOMBINASE XERC"/>
    <property type="match status" value="1"/>
</dbReference>
<dbReference type="GO" id="GO:0006313">
    <property type="term" value="P:DNA transposition"/>
    <property type="evidence" value="ECO:0007669"/>
    <property type="project" value="UniProtKB-UniRule"/>
</dbReference>
<dbReference type="Pfam" id="PF02899">
    <property type="entry name" value="Phage_int_SAM_1"/>
    <property type="match status" value="1"/>
</dbReference>
<dbReference type="GO" id="GO:0003677">
    <property type="term" value="F:DNA binding"/>
    <property type="evidence" value="ECO:0007669"/>
    <property type="project" value="UniProtKB-UniRule"/>
</dbReference>
<feature type="active site" evidence="9">
    <location>
        <position position="262"/>
    </location>
</feature>
<keyword evidence="2 9" id="KW-0963">Cytoplasm</keyword>
<keyword evidence="3 9" id="KW-0132">Cell division</keyword>
<evidence type="ECO:0000256" key="7">
    <source>
        <dbReference type="ARBA" id="ARBA00023172"/>
    </source>
</evidence>
<dbReference type="GO" id="GO:0009037">
    <property type="term" value="F:tyrosine-based site-specific recombinase activity"/>
    <property type="evidence" value="ECO:0007669"/>
    <property type="project" value="UniProtKB-UniRule"/>
</dbReference>
<dbReference type="HAMAP" id="MF_01808">
    <property type="entry name" value="Recomb_XerC_XerD"/>
    <property type="match status" value="1"/>
</dbReference>
<evidence type="ECO:0000256" key="5">
    <source>
        <dbReference type="ARBA" id="ARBA00022908"/>
    </source>
</evidence>
<dbReference type="InterPro" id="IPR011010">
    <property type="entry name" value="DNA_brk_join_enz"/>
</dbReference>
<feature type="domain" description="Tyr recombinase" evidence="10">
    <location>
        <begin position="107"/>
        <end position="307"/>
    </location>
</feature>
<dbReference type="Gene3D" id="1.10.443.10">
    <property type="entry name" value="Intergrase catalytic core"/>
    <property type="match status" value="1"/>
</dbReference>
<dbReference type="PROSITE" id="PS51900">
    <property type="entry name" value="CB"/>
    <property type="match status" value="1"/>
</dbReference>
<keyword evidence="4 9" id="KW-0159">Chromosome partition</keyword>
<dbReference type="CDD" id="cd00798">
    <property type="entry name" value="INT_XerDC_C"/>
    <property type="match status" value="1"/>
</dbReference>
<dbReference type="HOGENOM" id="CLU_027562_9_0_11"/>
<organism evidence="12 13">
    <name type="scientific">Bifidobacterium [indicum] DSM 20214 = LMG 11587</name>
    <dbReference type="NCBI Taxonomy" id="1341694"/>
    <lineage>
        <taxon>Bacteria</taxon>
        <taxon>Bacillati</taxon>
        <taxon>Actinomycetota</taxon>
        <taxon>Actinomycetes</taxon>
        <taxon>Bifidobacteriales</taxon>
        <taxon>Bifidobacteriaceae</taxon>
        <taxon>Bifidobacterium</taxon>
    </lineage>
</organism>
<comment type="similarity">
    <text evidence="9">Belongs to the 'phage' integrase family. XerC subfamily.</text>
</comment>
<feature type="active site" evidence="9">
    <location>
        <position position="158"/>
    </location>
</feature>
<dbReference type="Proteomes" id="UP000028569">
    <property type="component" value="Chromosome"/>
</dbReference>
<comment type="subunit">
    <text evidence="9">Forms a cyclic heterotetrameric complex composed of two molecules of XerC and two molecules of XerD.</text>
</comment>
<comment type="function">
    <text evidence="9">Site-specific tyrosine recombinase, which acts by catalyzing the cutting and rejoining of the recombining DNA molecules. The XerC-XerD complex is essential to convert dimers of the bacterial chromosome into monomers to permit their segregation at cell division. It also contributes to the segregational stability of plasmids.</text>
</comment>
<evidence type="ECO:0000256" key="2">
    <source>
        <dbReference type="ARBA" id="ARBA00022490"/>
    </source>
</evidence>
<dbReference type="InterPro" id="IPR044068">
    <property type="entry name" value="CB"/>
</dbReference>
<dbReference type="InterPro" id="IPR002104">
    <property type="entry name" value="Integrase_catalytic"/>
</dbReference>
<keyword evidence="8 9" id="KW-0131">Cell cycle</keyword>
<dbReference type="InterPro" id="IPR004107">
    <property type="entry name" value="Integrase_SAM-like_N"/>
</dbReference>
<dbReference type="KEGG" id="bii:BINDI_0448"/>
<dbReference type="PANTHER" id="PTHR30349">
    <property type="entry name" value="PHAGE INTEGRASE-RELATED"/>
    <property type="match status" value="1"/>
</dbReference>
<dbReference type="Gene3D" id="1.10.150.130">
    <property type="match status" value="1"/>
</dbReference>
<accession>A0A087VTR4</accession>
<dbReference type="AlphaFoldDB" id="A0A087VTR4"/>
<feature type="active site" evidence="9">
    <location>
        <position position="285"/>
    </location>
</feature>
<evidence type="ECO:0000259" key="10">
    <source>
        <dbReference type="PROSITE" id="PS51898"/>
    </source>
</evidence>
<evidence type="ECO:0000259" key="11">
    <source>
        <dbReference type="PROSITE" id="PS51900"/>
    </source>
</evidence>
<keyword evidence="5 9" id="KW-0229">DNA integration</keyword>
<evidence type="ECO:0000256" key="6">
    <source>
        <dbReference type="ARBA" id="ARBA00023125"/>
    </source>
</evidence>
<name>A0A087VTR4_9BIFI</name>
<evidence type="ECO:0000256" key="1">
    <source>
        <dbReference type="ARBA" id="ARBA00004496"/>
    </source>
</evidence>
<feature type="active site" evidence="9">
    <location>
        <position position="259"/>
    </location>
</feature>
<protein>
    <recommendedName>
        <fullName evidence="9">Tyrosine recombinase XerC</fullName>
    </recommendedName>
</protein>
<keyword evidence="6 9" id="KW-0238">DNA-binding</keyword>
<feature type="active site" description="O-(3'-phospho-DNA)-tyrosine intermediate" evidence="9">
    <location>
        <position position="294"/>
    </location>
</feature>
<feature type="active site" evidence="9">
    <location>
        <position position="182"/>
    </location>
</feature>
<dbReference type="GO" id="GO:0005737">
    <property type="term" value="C:cytoplasm"/>
    <property type="evidence" value="ECO:0007669"/>
    <property type="project" value="UniProtKB-SubCell"/>
</dbReference>
<dbReference type="InterPro" id="IPR023009">
    <property type="entry name" value="Tyrosine_recombinase_XerC/XerD"/>
</dbReference>
<dbReference type="GO" id="GO:0007059">
    <property type="term" value="P:chromosome segregation"/>
    <property type="evidence" value="ECO:0007669"/>
    <property type="project" value="UniProtKB-UniRule"/>
</dbReference>
<proteinExistence type="inferred from homology"/>
<dbReference type="InterPro" id="IPR050090">
    <property type="entry name" value="Tyrosine_recombinase_XerCD"/>
</dbReference>
<sequence>MAFERELDGYTRYLDQIQGRSPNTVRSYRTDVASFLHLMELRGIRDLNETDLSTLRSWLAHETRSHARSTMARKTAAIRSFFAYLADHDLIEADPAQGLKTPKQSEHLPRVLTGNQAERLMDRVDESPVEDGADEDMTGIIQLRDAAMLELLYATGMRVAELCGLDLVDLNPRSRTVKVLGKGRKERVVPYGLPAERALDGWLDGGRPRLIERTGGGGEVHDGQALFLGVRGRRIGQRQVRQVVHDAADRAQVPDIAPHSLRHTAATQMLDGGADLREVQEMLGHSSLRTTQRYTHVSIEQLRQRYRLAFPRA</sequence>
<dbReference type="OrthoDB" id="9801717at2"/>
<dbReference type="GO" id="GO:0051301">
    <property type="term" value="P:cell division"/>
    <property type="evidence" value="ECO:0007669"/>
    <property type="project" value="UniProtKB-KW"/>
</dbReference>